<dbReference type="GO" id="GO:0005886">
    <property type="term" value="C:plasma membrane"/>
    <property type="evidence" value="ECO:0007669"/>
    <property type="project" value="TreeGrafter"/>
</dbReference>
<dbReference type="Pfam" id="PF25788">
    <property type="entry name" value="Ig_Rha78A_N"/>
    <property type="match status" value="1"/>
</dbReference>
<dbReference type="PANTHER" id="PTHR46877">
    <property type="entry name" value="EPH RECEPTOR A5"/>
    <property type="match status" value="1"/>
</dbReference>
<evidence type="ECO:0000256" key="3">
    <source>
        <dbReference type="ARBA" id="ARBA00022741"/>
    </source>
</evidence>
<keyword evidence="3" id="KW-0547">Nucleotide-binding</keyword>
<dbReference type="Gene3D" id="2.60.40.10">
    <property type="entry name" value="Immunoglobulins"/>
    <property type="match status" value="5"/>
</dbReference>
<keyword evidence="7" id="KW-0675">Receptor</keyword>
<keyword evidence="8" id="KW-0732">Signal</keyword>
<protein>
    <submittedName>
        <fullName evidence="10">FlgD immunoglobulin-like domain containing protein</fullName>
    </submittedName>
</protein>
<keyword evidence="4" id="KW-0067">ATP-binding</keyword>
<dbReference type="Pfam" id="PF00041">
    <property type="entry name" value="fn3"/>
    <property type="match status" value="1"/>
</dbReference>
<feature type="domain" description="Fibronectin type-III" evidence="9">
    <location>
        <begin position="209"/>
        <end position="305"/>
    </location>
</feature>
<dbReference type="SUPFAM" id="SSF49265">
    <property type="entry name" value="Fibronectin type III"/>
    <property type="match status" value="2"/>
</dbReference>
<dbReference type="InterPro" id="IPR003961">
    <property type="entry name" value="FN3_dom"/>
</dbReference>
<dbReference type="Gene3D" id="2.60.40.4070">
    <property type="match status" value="1"/>
</dbReference>
<dbReference type="GO" id="GO:0005524">
    <property type="term" value="F:ATP binding"/>
    <property type="evidence" value="ECO:0007669"/>
    <property type="project" value="UniProtKB-KW"/>
</dbReference>
<comment type="subcellular location">
    <subcellularLocation>
        <location evidence="1">Membrane</location>
        <topology evidence="1">Single-pass membrane protein</topology>
    </subcellularLocation>
</comment>
<evidence type="ECO:0000256" key="6">
    <source>
        <dbReference type="ARBA" id="ARBA00023136"/>
    </source>
</evidence>
<evidence type="ECO:0000256" key="5">
    <source>
        <dbReference type="ARBA" id="ARBA00022989"/>
    </source>
</evidence>
<reference evidence="10" key="1">
    <citation type="submission" date="2023-03" db="EMBL/GenBank/DDBJ databases">
        <title>Stygiobacter electus gen. nov., sp. nov., facultatively anaerobic thermotolerant bacterium of the class Ignavibacteria from a well of Yessentuki mineral water deposit.</title>
        <authorList>
            <person name="Podosokorskaya O.A."/>
            <person name="Elcheninov A.G."/>
            <person name="Petrova N.F."/>
            <person name="Zavarzina D.G."/>
            <person name="Kublanov I.V."/>
            <person name="Merkel A.Y."/>
        </authorList>
    </citation>
    <scope>NUCLEOTIDE SEQUENCE</scope>
    <source>
        <strain evidence="10">09-Me</strain>
    </source>
</reference>
<dbReference type="PANTHER" id="PTHR46877:SF14">
    <property type="entry name" value="RECEPTOR PROTEIN-TYROSINE KINASE"/>
    <property type="match status" value="1"/>
</dbReference>
<feature type="signal peptide" evidence="8">
    <location>
        <begin position="1"/>
        <end position="22"/>
    </location>
</feature>
<organism evidence="10 11">
    <name type="scientific">Stygiobacter electus</name>
    <dbReference type="NCBI Taxonomy" id="3032292"/>
    <lineage>
        <taxon>Bacteria</taxon>
        <taxon>Pseudomonadati</taxon>
        <taxon>Ignavibacteriota</taxon>
        <taxon>Ignavibacteria</taxon>
        <taxon>Ignavibacteriales</taxon>
        <taxon>Melioribacteraceae</taxon>
        <taxon>Stygiobacter</taxon>
    </lineage>
</organism>
<evidence type="ECO:0000313" key="11">
    <source>
        <dbReference type="Proteomes" id="UP001221302"/>
    </source>
</evidence>
<proteinExistence type="predicted"/>
<evidence type="ECO:0000256" key="4">
    <source>
        <dbReference type="ARBA" id="ARBA00022840"/>
    </source>
</evidence>
<dbReference type="CDD" id="cd00063">
    <property type="entry name" value="FN3"/>
    <property type="match status" value="1"/>
</dbReference>
<dbReference type="InterPro" id="IPR013783">
    <property type="entry name" value="Ig-like_fold"/>
</dbReference>
<feature type="chain" id="PRO_5042284951" evidence="8">
    <location>
        <begin position="23"/>
        <end position="1036"/>
    </location>
</feature>
<evidence type="ECO:0000259" key="9">
    <source>
        <dbReference type="PROSITE" id="PS50853"/>
    </source>
</evidence>
<evidence type="ECO:0000256" key="2">
    <source>
        <dbReference type="ARBA" id="ARBA00022692"/>
    </source>
</evidence>
<comment type="caution">
    <text evidence="10">The sequence shown here is derived from an EMBL/GenBank/DDBJ whole genome shotgun (WGS) entry which is preliminary data.</text>
</comment>
<accession>A0AAE3TD06</accession>
<evidence type="ECO:0000256" key="1">
    <source>
        <dbReference type="ARBA" id="ARBA00004167"/>
    </source>
</evidence>
<evidence type="ECO:0000313" key="10">
    <source>
        <dbReference type="EMBL" id="MDF1610713.1"/>
    </source>
</evidence>
<keyword evidence="6" id="KW-0472">Membrane</keyword>
<dbReference type="Proteomes" id="UP001221302">
    <property type="component" value="Unassembled WGS sequence"/>
</dbReference>
<dbReference type="InterPro" id="IPR025965">
    <property type="entry name" value="FlgD/Vpr_Ig-like"/>
</dbReference>
<dbReference type="AlphaFoldDB" id="A0AAE3TD06"/>
<dbReference type="RefSeq" id="WP_321534478.1">
    <property type="nucleotide sequence ID" value="NZ_JARGDL010000001.1"/>
</dbReference>
<dbReference type="Pfam" id="PF13860">
    <property type="entry name" value="FlgD_ig"/>
    <property type="match status" value="1"/>
</dbReference>
<dbReference type="InterPro" id="IPR026444">
    <property type="entry name" value="Secre_tail"/>
</dbReference>
<keyword evidence="11" id="KW-1185">Reference proteome</keyword>
<dbReference type="GO" id="GO:0005005">
    <property type="term" value="F:transmembrane-ephrin receptor activity"/>
    <property type="evidence" value="ECO:0007669"/>
    <property type="project" value="TreeGrafter"/>
</dbReference>
<dbReference type="InterPro" id="IPR050449">
    <property type="entry name" value="Ephrin_rcpt_TKs"/>
</dbReference>
<sequence>MKKKLTIFAILILIIGFNINFAQPTNDSPINSSNVILVGGSVQLNWSGGTGPFSITYTINGGAPTIMGGVTSPYTLSGLNSGDSVNWFITDSGSNSSTPTSFIVVNSPTPNPSNGATNQDVNTTTQVFWTGFDEGGFGNGPYDVEVYTGGFGGTLVTSSTGQVGLSLSLTTPLLYNTTYSWRVRDTDIDGSGGDGTWQQFTFTTQTIPAPSLTSPANTLTGVNIQPTFTWTWSGSGSVQYQIQVSTSNAFGTTVFDSTFATATTVSLVEARKLLNNTTYYWRVRAIQGSNNSSWSTTYSFNTIPVVTILPISPINASTNVEFNPTYFSFQSLNGNGTLTYVIQYVEKNTVPTFAEWAGANTITITNLLSQLPYPQTLKANKKYYWRVVVKNSSSEIISYSGNYYFTTKSGAYKPYLSYPTGGMSVYTNSPSFYWYIGTSDLTNLNFTLIVATNNTFTTGVDSVVNINALQYDWTGTPFTPGTTYYWKVLCWYKKGVAGEQQVLSSSYSSFTPQGSGFATTPYLAYPTGGITIYTTTPILYWYTGASTAGVFFDVYIKLSTSGGYTQIADNTTNLYLDLAGTLLNPFTLSAGSTYNWYVVAQGSNGNITSSTGTFVVSSSIGTGSPIASWPVGNPYVYSLTPTLYWYMYGSTTGLTKFVIKYKQTNTAPSDWDAEVGTTDVNISDLNSTSYDIPSNLTAGSKYYWAIAGYNGGTRITSWSQGSFTISSSTTAVNVYLSAPIGGVTVFTLTPTLYWYATGAISGISSYDLTYSNTSGFVSGPSPAYTTTVTGLTDNFYTLPSNSANAGATIYWKVTVHYTGGGSSTSTTGSFVIDPGSSSVVPLVGSPINNVQLKTTAATLSWAIPAQTKASLTYTLEYADNNNFANSKVINDLKQNYYTVSGLKDNSTYYWRVKSNAGNTSSNYSSVAQFTTIAKVTDVENEKIPTEFTLEQNYPNPFNPSTLIKYSLPKNAYVTIKIYDMLGNEIKTLVSNESAAGNYSVQWNGDDNFGNKVSTGAYIYRITAGDFTAVRKMLLIK</sequence>
<evidence type="ECO:0000256" key="8">
    <source>
        <dbReference type="SAM" id="SignalP"/>
    </source>
</evidence>
<keyword evidence="2" id="KW-0812">Transmembrane</keyword>
<feature type="domain" description="Fibronectin type-III" evidence="9">
    <location>
        <begin position="843"/>
        <end position="934"/>
    </location>
</feature>
<dbReference type="InterPro" id="IPR036116">
    <property type="entry name" value="FN3_sf"/>
</dbReference>
<keyword evidence="5" id="KW-1133">Transmembrane helix</keyword>
<name>A0AAE3TD06_9BACT</name>
<dbReference type="PROSITE" id="PS50853">
    <property type="entry name" value="FN3"/>
    <property type="match status" value="2"/>
</dbReference>
<gene>
    <name evidence="10" type="ORF">P0M35_01000</name>
</gene>
<dbReference type="EMBL" id="JARGDL010000001">
    <property type="protein sequence ID" value="MDF1610713.1"/>
    <property type="molecule type" value="Genomic_DNA"/>
</dbReference>
<dbReference type="NCBIfam" id="TIGR04183">
    <property type="entry name" value="Por_Secre_tail"/>
    <property type="match status" value="1"/>
</dbReference>
<evidence type="ECO:0000256" key="7">
    <source>
        <dbReference type="ARBA" id="ARBA00023170"/>
    </source>
</evidence>